<feature type="transmembrane region" description="Helical" evidence="7">
    <location>
        <begin position="209"/>
        <end position="227"/>
    </location>
</feature>
<keyword evidence="10" id="KW-1185">Reference proteome</keyword>
<feature type="domain" description="EccD-like transmembrane" evidence="8">
    <location>
        <begin position="123"/>
        <end position="467"/>
    </location>
</feature>
<dbReference type="InterPro" id="IPR006707">
    <property type="entry name" value="T7SS_EccD"/>
</dbReference>
<dbReference type="NCBIfam" id="TIGR03920">
    <property type="entry name" value="T7SS_EccD"/>
    <property type="match status" value="1"/>
</dbReference>
<dbReference type="Proteomes" id="UP001589693">
    <property type="component" value="Unassembled WGS sequence"/>
</dbReference>
<dbReference type="Gene3D" id="3.10.20.90">
    <property type="entry name" value="Phosphatidylinositol 3-kinase Catalytic Subunit, Chain A, domain 1"/>
    <property type="match status" value="1"/>
</dbReference>
<dbReference type="InterPro" id="IPR024962">
    <property type="entry name" value="YukD-like"/>
</dbReference>
<keyword evidence="5 7" id="KW-1133">Transmembrane helix</keyword>
<evidence type="ECO:0000259" key="8">
    <source>
        <dbReference type="Pfam" id="PF19053"/>
    </source>
</evidence>
<comment type="subcellular location">
    <subcellularLocation>
        <location evidence="1">Cell membrane</location>
        <topology evidence="1">Multi-pass membrane protein</topology>
    </subcellularLocation>
</comment>
<evidence type="ECO:0000256" key="5">
    <source>
        <dbReference type="ARBA" id="ARBA00022989"/>
    </source>
</evidence>
<name>A0ABV6A775_9PSEU</name>
<gene>
    <name evidence="9" type="primary">eccD</name>
    <name evidence="9" type="ORF">ACFFQA_34230</name>
</gene>
<evidence type="ECO:0000256" key="4">
    <source>
        <dbReference type="ARBA" id="ARBA00022692"/>
    </source>
</evidence>
<proteinExistence type="inferred from homology"/>
<feature type="transmembrane region" description="Helical" evidence="7">
    <location>
        <begin position="350"/>
        <end position="367"/>
    </location>
</feature>
<comment type="caution">
    <text evidence="9">The sequence shown here is derived from an EMBL/GenBank/DDBJ whole genome shotgun (WGS) entry which is preliminary data.</text>
</comment>
<feature type="transmembrane region" description="Helical" evidence="7">
    <location>
        <begin position="239"/>
        <end position="257"/>
    </location>
</feature>
<comment type="similarity">
    <text evidence="2">Belongs to the EccD/Snm4 family.</text>
</comment>
<feature type="transmembrane region" description="Helical" evidence="7">
    <location>
        <begin position="269"/>
        <end position="287"/>
    </location>
</feature>
<dbReference type="Pfam" id="PF19053">
    <property type="entry name" value="EccD"/>
    <property type="match status" value="1"/>
</dbReference>
<feature type="transmembrane region" description="Helical" evidence="7">
    <location>
        <begin position="403"/>
        <end position="424"/>
    </location>
</feature>
<evidence type="ECO:0000313" key="10">
    <source>
        <dbReference type="Proteomes" id="UP001589693"/>
    </source>
</evidence>
<dbReference type="EMBL" id="JBHLZU010000032">
    <property type="protein sequence ID" value="MFB9909024.1"/>
    <property type="molecule type" value="Genomic_DNA"/>
</dbReference>
<evidence type="ECO:0000256" key="7">
    <source>
        <dbReference type="SAM" id="Phobius"/>
    </source>
</evidence>
<keyword evidence="3" id="KW-1003">Cell membrane</keyword>
<sequence length="469" mass="49245">MTSAPIAELCRITVFGPSGRADLAVPVATTVAALMPTLVRHVVRDEDRPREAEEYGSWVLQRLGEAPLDPDGTPETLDWLDGEQFHLSRAEDPLPELDFDDVADGMATAVNRQGNRWNETVNRRLFLSLTVVVFGAIGVALFSDSGGVVASVSAGVLAAILFTAAILVARTLRDRGLAAIVGVTSCAFAGLSGLVGAEGVRGALELRPVGVLIGGLAMGGTAAVLLIAQRILAPDLPIVPFGTAAVAGIGAVVAMWLHLGVGLTPHQNATVVLTAFFTVTLFAPKLATRTARLRGPQLPRTADELKIDVEPAPAAEIVEQTGNADRYLSVLAIGSSVVFTAAFWHLMDGAGWVEYTLTGLLTALVLLRSREFLNIGQRVSLALAGTAGAVLFVLSLLAELTPVWRGVGIVLLLVVALLLVLAALRPAHRRLLPIWAHLGNVLESCAAIALVPFLMHVLGVFAWARGLAG</sequence>
<evidence type="ECO:0000313" key="9">
    <source>
        <dbReference type="EMBL" id="MFB9909024.1"/>
    </source>
</evidence>
<feature type="transmembrane region" description="Helical" evidence="7">
    <location>
        <begin position="176"/>
        <end position="197"/>
    </location>
</feature>
<accession>A0ABV6A775</accession>
<keyword evidence="6 7" id="KW-0472">Membrane</keyword>
<dbReference type="Pfam" id="PF08817">
    <property type="entry name" value="YukD"/>
    <property type="match status" value="1"/>
</dbReference>
<protein>
    <submittedName>
        <fullName evidence="9">Type VII secretion integral membrane protein EccD</fullName>
    </submittedName>
</protein>
<dbReference type="InterPro" id="IPR044049">
    <property type="entry name" value="EccD_transm"/>
</dbReference>
<feature type="transmembrane region" description="Helical" evidence="7">
    <location>
        <begin position="445"/>
        <end position="464"/>
    </location>
</feature>
<evidence type="ECO:0000256" key="6">
    <source>
        <dbReference type="ARBA" id="ARBA00023136"/>
    </source>
</evidence>
<evidence type="ECO:0000256" key="1">
    <source>
        <dbReference type="ARBA" id="ARBA00004651"/>
    </source>
</evidence>
<keyword evidence="4 7" id="KW-0812">Transmembrane</keyword>
<evidence type="ECO:0000256" key="2">
    <source>
        <dbReference type="ARBA" id="ARBA00006162"/>
    </source>
</evidence>
<evidence type="ECO:0000256" key="3">
    <source>
        <dbReference type="ARBA" id="ARBA00022475"/>
    </source>
</evidence>
<feature type="transmembrane region" description="Helical" evidence="7">
    <location>
        <begin position="125"/>
        <end position="142"/>
    </location>
</feature>
<feature type="transmembrane region" description="Helical" evidence="7">
    <location>
        <begin position="327"/>
        <end position="344"/>
    </location>
</feature>
<feature type="transmembrane region" description="Helical" evidence="7">
    <location>
        <begin position="148"/>
        <end position="169"/>
    </location>
</feature>
<organism evidence="9 10">
    <name type="scientific">Allokutzneria oryzae</name>
    <dbReference type="NCBI Taxonomy" id="1378989"/>
    <lineage>
        <taxon>Bacteria</taxon>
        <taxon>Bacillati</taxon>
        <taxon>Actinomycetota</taxon>
        <taxon>Actinomycetes</taxon>
        <taxon>Pseudonocardiales</taxon>
        <taxon>Pseudonocardiaceae</taxon>
        <taxon>Allokutzneria</taxon>
    </lineage>
</organism>
<feature type="transmembrane region" description="Helical" evidence="7">
    <location>
        <begin position="379"/>
        <end position="397"/>
    </location>
</feature>
<dbReference type="RefSeq" id="WP_377861318.1">
    <property type="nucleotide sequence ID" value="NZ_JBHLZU010000032.1"/>
</dbReference>
<reference evidence="9 10" key="1">
    <citation type="submission" date="2024-09" db="EMBL/GenBank/DDBJ databases">
        <authorList>
            <person name="Sun Q."/>
            <person name="Mori K."/>
        </authorList>
    </citation>
    <scope>NUCLEOTIDE SEQUENCE [LARGE SCALE GENOMIC DNA]</scope>
    <source>
        <strain evidence="9 10">TBRC 7907</strain>
    </source>
</reference>